<keyword evidence="1" id="KW-0812">Transmembrane</keyword>
<protein>
    <submittedName>
        <fullName evidence="2">Type III secretory pathway component EscS</fullName>
    </submittedName>
</protein>
<feature type="transmembrane region" description="Helical" evidence="1">
    <location>
        <begin position="44"/>
        <end position="70"/>
    </location>
</feature>
<evidence type="ECO:0000256" key="1">
    <source>
        <dbReference type="SAM" id="Phobius"/>
    </source>
</evidence>
<sequence length="75" mass="8218">MNTSPATPTPHRMLVLSAVAIAAVSLLSLITSLIQYAFSVQPWTALFAIALYGLPVAFILLMVVLGLTWFERRRS</sequence>
<organism evidence="2 3">
    <name type="scientific">Paeniglutamicibacter cryotolerans</name>
    <dbReference type="NCBI Taxonomy" id="670079"/>
    <lineage>
        <taxon>Bacteria</taxon>
        <taxon>Bacillati</taxon>
        <taxon>Actinomycetota</taxon>
        <taxon>Actinomycetes</taxon>
        <taxon>Micrococcales</taxon>
        <taxon>Micrococcaceae</taxon>
        <taxon>Paeniglutamicibacter</taxon>
    </lineage>
</organism>
<keyword evidence="1" id="KW-0472">Membrane</keyword>
<reference evidence="2 3" key="1">
    <citation type="submission" date="2020-08" db="EMBL/GenBank/DDBJ databases">
        <title>Sequencing the genomes of 1000 actinobacteria strains.</title>
        <authorList>
            <person name="Klenk H.-P."/>
        </authorList>
    </citation>
    <scope>NUCLEOTIDE SEQUENCE [LARGE SCALE GENOMIC DNA]</scope>
    <source>
        <strain evidence="2 3">DSM 22826</strain>
    </source>
</reference>
<dbReference type="Proteomes" id="UP000523000">
    <property type="component" value="Unassembled WGS sequence"/>
</dbReference>
<gene>
    <name evidence="2" type="ORF">E9229_001601</name>
</gene>
<evidence type="ECO:0000313" key="3">
    <source>
        <dbReference type="Proteomes" id="UP000523000"/>
    </source>
</evidence>
<comment type="caution">
    <text evidence="2">The sequence shown here is derived from an EMBL/GenBank/DDBJ whole genome shotgun (WGS) entry which is preliminary data.</text>
</comment>
<evidence type="ECO:0000313" key="2">
    <source>
        <dbReference type="EMBL" id="MBB2995410.1"/>
    </source>
</evidence>
<proteinExistence type="predicted"/>
<dbReference type="RefSeq" id="WP_183510675.1">
    <property type="nucleotide sequence ID" value="NZ_BAABGK010000090.1"/>
</dbReference>
<dbReference type="EMBL" id="JACHVS010000001">
    <property type="protein sequence ID" value="MBB2995410.1"/>
    <property type="molecule type" value="Genomic_DNA"/>
</dbReference>
<accession>A0A839QHP7</accession>
<keyword evidence="3" id="KW-1185">Reference proteome</keyword>
<feature type="transmembrane region" description="Helical" evidence="1">
    <location>
        <begin position="12"/>
        <end position="38"/>
    </location>
</feature>
<dbReference type="AlphaFoldDB" id="A0A839QHP7"/>
<keyword evidence="1" id="KW-1133">Transmembrane helix</keyword>
<name>A0A839QHP7_9MICC</name>